<dbReference type="EMBL" id="JAPVEA010000008">
    <property type="protein sequence ID" value="KAJ5438210.1"/>
    <property type="molecule type" value="Genomic_DNA"/>
</dbReference>
<evidence type="ECO:0000313" key="2">
    <source>
        <dbReference type="Proteomes" id="UP001213681"/>
    </source>
</evidence>
<gene>
    <name evidence="1" type="ORF">N7458_009208</name>
</gene>
<protein>
    <submittedName>
        <fullName evidence="1">Uncharacterized protein</fullName>
    </submittedName>
</protein>
<accession>A0AAD6BXH6</accession>
<proteinExistence type="predicted"/>
<name>A0AAD6BXH6_9EURO</name>
<reference evidence="1" key="2">
    <citation type="journal article" date="2023" name="IMA Fungus">
        <title>Comparative genomic study of the Penicillium genus elucidates a diverse pangenome and 15 lateral gene transfer events.</title>
        <authorList>
            <person name="Petersen C."/>
            <person name="Sorensen T."/>
            <person name="Nielsen M.R."/>
            <person name="Sondergaard T.E."/>
            <person name="Sorensen J.L."/>
            <person name="Fitzpatrick D.A."/>
            <person name="Frisvad J.C."/>
            <person name="Nielsen K.L."/>
        </authorList>
    </citation>
    <scope>NUCLEOTIDE SEQUENCE</scope>
    <source>
        <strain evidence="1">IBT 16125</strain>
    </source>
</reference>
<dbReference type="Proteomes" id="UP001213681">
    <property type="component" value="Unassembled WGS sequence"/>
</dbReference>
<dbReference type="GeneID" id="81602833"/>
<keyword evidence="2" id="KW-1185">Reference proteome</keyword>
<comment type="caution">
    <text evidence="1">The sequence shown here is derived from an EMBL/GenBank/DDBJ whole genome shotgun (WGS) entry which is preliminary data.</text>
</comment>
<dbReference type="AlphaFoldDB" id="A0AAD6BXH6"/>
<dbReference type="RefSeq" id="XP_056761439.1">
    <property type="nucleotide sequence ID" value="XM_056912590.1"/>
</dbReference>
<organism evidence="1 2">
    <name type="scientific">Penicillium daleae</name>
    <dbReference type="NCBI Taxonomy" id="63821"/>
    <lineage>
        <taxon>Eukaryota</taxon>
        <taxon>Fungi</taxon>
        <taxon>Dikarya</taxon>
        <taxon>Ascomycota</taxon>
        <taxon>Pezizomycotina</taxon>
        <taxon>Eurotiomycetes</taxon>
        <taxon>Eurotiomycetidae</taxon>
        <taxon>Eurotiales</taxon>
        <taxon>Aspergillaceae</taxon>
        <taxon>Penicillium</taxon>
    </lineage>
</organism>
<reference evidence="1" key="1">
    <citation type="submission" date="2022-12" db="EMBL/GenBank/DDBJ databases">
        <authorList>
            <person name="Petersen C."/>
        </authorList>
    </citation>
    <scope>NUCLEOTIDE SEQUENCE</scope>
    <source>
        <strain evidence="1">IBT 16125</strain>
    </source>
</reference>
<evidence type="ECO:0000313" key="1">
    <source>
        <dbReference type="EMBL" id="KAJ5438210.1"/>
    </source>
</evidence>
<sequence>MTMESRLSALIRRQEVAQLGIGEIKTTEFSKIGPQHQGPDVHLGDETFHSDDDGKIEEDISLPTSSRNIIGKMSWFWVCQIDVVPGYVATPWTSQFSTEFCVGAITVILEAIGILTDYSQPVYLDKSCHPRGLDWMKSNLSTFPPYGVSANHHHGTVISGCYSTAFFSAFRAPLFQIELLRHYGFQVDRHQPSDAANLRSRLTELMAIDSWLSYCGRQPEICGHGPPSDPNIVVVGVGDLLYTMPKLIERTMESFKFEFENLERTAIDGGQQIVQQIAENLLDTLGWKVEGLSPAEKLFALVAMLRASKMALSIVQGTDTSILRDILLNDVQVHLV</sequence>